<name>D8PGB5_9BACT</name>
<keyword evidence="3" id="KW-1185">Reference proteome</keyword>
<dbReference type="EMBL" id="FP929003">
    <property type="protein sequence ID" value="CBK42302.1"/>
    <property type="molecule type" value="Genomic_DNA"/>
</dbReference>
<evidence type="ECO:0000256" key="1">
    <source>
        <dbReference type="SAM" id="Phobius"/>
    </source>
</evidence>
<evidence type="ECO:0000313" key="3">
    <source>
        <dbReference type="Proteomes" id="UP000001660"/>
    </source>
</evidence>
<dbReference type="AlphaFoldDB" id="D8PGB5"/>
<sequence>MAAAVIAGPATLATNASMVTMVANRFVIWVIVLVLLYCDRLRSQMYHSPGIGWLRVLLVVDYSWWRL</sequence>
<reference evidence="2 3" key="1">
    <citation type="journal article" date="2010" name="Proc. Natl. Acad. Sci. U.S.A.">
        <title>A Nitrospira metagenome illuminates the physiology and evolution of globally important nitrite-oxidizing bacteria.</title>
        <authorList>
            <person name="Lucker S."/>
            <person name="Wagner M."/>
            <person name="Maixner F."/>
            <person name="Pelletier E."/>
            <person name="Koch H."/>
            <person name="Vacherie B."/>
            <person name="Rattei T."/>
            <person name="Sinninghe Damste J."/>
            <person name="Spieck E."/>
            <person name="Le Paslier D."/>
            <person name="Daims H."/>
        </authorList>
    </citation>
    <scope>NUCLEOTIDE SEQUENCE [LARGE SCALE GENOMIC DNA]</scope>
</reference>
<keyword evidence="1" id="KW-0812">Transmembrane</keyword>
<keyword evidence="1" id="KW-0472">Membrane</keyword>
<feature type="transmembrane region" description="Helical" evidence="1">
    <location>
        <begin position="18"/>
        <end position="38"/>
    </location>
</feature>
<dbReference type="KEGG" id="nde:NIDE2596"/>
<protein>
    <submittedName>
        <fullName evidence="2">Uncharacterized protein</fullName>
    </submittedName>
</protein>
<organism evidence="2 3">
    <name type="scientific">Nitrospira defluvii</name>
    <dbReference type="NCBI Taxonomy" id="330214"/>
    <lineage>
        <taxon>Bacteria</taxon>
        <taxon>Pseudomonadati</taxon>
        <taxon>Nitrospirota</taxon>
        <taxon>Nitrospiria</taxon>
        <taxon>Nitrospirales</taxon>
        <taxon>Nitrospiraceae</taxon>
        <taxon>Nitrospira</taxon>
    </lineage>
</organism>
<dbReference type="Proteomes" id="UP000001660">
    <property type="component" value="Chromosome"/>
</dbReference>
<accession>D8PGB5</accession>
<evidence type="ECO:0000313" key="2">
    <source>
        <dbReference type="EMBL" id="CBK42302.1"/>
    </source>
</evidence>
<proteinExistence type="predicted"/>
<dbReference type="HOGENOM" id="CLU_2804476_0_0_0"/>
<gene>
    <name evidence="2" type="ORF">NIDE2596</name>
</gene>
<keyword evidence="1" id="KW-1133">Transmembrane helix</keyword>